<accession>A0ABQ9V7T2</accession>
<name>A0ABQ9V7T2_SAGOE</name>
<sequence>MPRKTGQFAEDSHPHAKTPPPSAILRASRPQFLQPLCPKAWFLNLASLNLHCQPFLAAKEIPAFKTKDPLSNRIKVPQDSEDNV</sequence>
<comment type="caution">
    <text evidence="2">The sequence shown here is derived from an EMBL/GenBank/DDBJ whole genome shotgun (WGS) entry which is preliminary data.</text>
</comment>
<evidence type="ECO:0000313" key="3">
    <source>
        <dbReference type="Proteomes" id="UP001266305"/>
    </source>
</evidence>
<protein>
    <submittedName>
        <fullName evidence="2">Uncharacterized protein</fullName>
    </submittedName>
</protein>
<evidence type="ECO:0000256" key="1">
    <source>
        <dbReference type="SAM" id="MobiDB-lite"/>
    </source>
</evidence>
<dbReference type="EMBL" id="JASSZA010000007">
    <property type="protein sequence ID" value="KAK2105235.1"/>
    <property type="molecule type" value="Genomic_DNA"/>
</dbReference>
<proteinExistence type="predicted"/>
<evidence type="ECO:0000313" key="2">
    <source>
        <dbReference type="EMBL" id="KAK2105235.1"/>
    </source>
</evidence>
<reference evidence="2 3" key="1">
    <citation type="submission" date="2023-05" db="EMBL/GenBank/DDBJ databases">
        <title>B98-5 Cell Line De Novo Hybrid Assembly: An Optical Mapping Approach.</title>
        <authorList>
            <person name="Kananen K."/>
            <person name="Auerbach J.A."/>
            <person name="Kautto E."/>
            <person name="Blachly J.S."/>
        </authorList>
    </citation>
    <scope>NUCLEOTIDE SEQUENCE [LARGE SCALE GENOMIC DNA]</scope>
    <source>
        <strain evidence="2">B95-8</strain>
        <tissue evidence="2">Cell line</tissue>
    </source>
</reference>
<dbReference type="Proteomes" id="UP001266305">
    <property type="component" value="Unassembled WGS sequence"/>
</dbReference>
<keyword evidence="3" id="KW-1185">Reference proteome</keyword>
<gene>
    <name evidence="2" type="ORF">P7K49_014749</name>
</gene>
<organism evidence="2 3">
    <name type="scientific">Saguinus oedipus</name>
    <name type="common">Cotton-top tamarin</name>
    <name type="synonym">Oedipomidas oedipus</name>
    <dbReference type="NCBI Taxonomy" id="9490"/>
    <lineage>
        <taxon>Eukaryota</taxon>
        <taxon>Metazoa</taxon>
        <taxon>Chordata</taxon>
        <taxon>Craniata</taxon>
        <taxon>Vertebrata</taxon>
        <taxon>Euteleostomi</taxon>
        <taxon>Mammalia</taxon>
        <taxon>Eutheria</taxon>
        <taxon>Euarchontoglires</taxon>
        <taxon>Primates</taxon>
        <taxon>Haplorrhini</taxon>
        <taxon>Platyrrhini</taxon>
        <taxon>Cebidae</taxon>
        <taxon>Callitrichinae</taxon>
        <taxon>Saguinus</taxon>
    </lineage>
</organism>
<feature type="region of interest" description="Disordered" evidence="1">
    <location>
        <begin position="1"/>
        <end position="23"/>
    </location>
</feature>